<evidence type="ECO:0000256" key="2">
    <source>
        <dbReference type="SAM" id="MobiDB-lite"/>
    </source>
</evidence>
<accession>A0A1H6PBN1</accession>
<dbReference type="Proteomes" id="UP000182272">
    <property type="component" value="Chromosome I"/>
</dbReference>
<dbReference type="OrthoDB" id="8742864at2"/>
<sequence length="429" mass="49136">MNASSILASLNENSRRYEYELRKFQLELSHAHEQELRLQQDIGKIFPRLAGHQLAGGTTLSVEVQQLLDQRTQDESELRQQLAQTEQDIAGQAQRLARVAEELEDMAAALEDKLEQDPRYQQQIILHERAVAQCAEAERSYKELRAECRRKLPAFQSDPFYLYLKARGFGTAGYSSWALWRTLDRWLAKLCKFNENHASERTLLAMQEANEAASWQRDTHRGVQEAELARLQQEILATVDLSGLQQRRQQAQQDLEAGKARANALHERLEQFVNRQDKYFAKASELLAKQLAQMSNVTLERLAGQTTGAEDDELVLHLRDLRTELDELRVRIPLLEMRCRDAGSDYERAKQLERDMQADDHVSSQYNYSEDIDLPKLMAGFMQGGVSMDQIQQQMERHRKAAKGGAGETSTRSFSFSFSSSSSSRAKRN</sequence>
<keyword evidence="1" id="KW-0175">Coiled coil</keyword>
<dbReference type="EMBL" id="LT629972">
    <property type="protein sequence ID" value="SEI24240.1"/>
    <property type="molecule type" value="Genomic_DNA"/>
</dbReference>
<evidence type="ECO:0000313" key="4">
    <source>
        <dbReference type="Proteomes" id="UP000182272"/>
    </source>
</evidence>
<gene>
    <name evidence="3" type="ORF">SAMN05216581_5435</name>
</gene>
<evidence type="ECO:0000313" key="3">
    <source>
        <dbReference type="EMBL" id="SEI24240.1"/>
    </source>
</evidence>
<feature type="coiled-coil region" evidence="1">
    <location>
        <begin position="64"/>
        <end position="147"/>
    </location>
</feature>
<reference evidence="3 4" key="1">
    <citation type="submission" date="2016-10" db="EMBL/GenBank/DDBJ databases">
        <authorList>
            <person name="de Groot N.N."/>
        </authorList>
    </citation>
    <scope>NUCLEOTIDE SEQUENCE [LARGE SCALE GENOMIC DNA]</scope>
    <source>
        <strain evidence="3 4">LMG 2158</strain>
    </source>
</reference>
<organism evidence="3 4">
    <name type="scientific">Pseudomonas asplenii</name>
    <dbReference type="NCBI Taxonomy" id="53407"/>
    <lineage>
        <taxon>Bacteria</taxon>
        <taxon>Pseudomonadati</taxon>
        <taxon>Pseudomonadota</taxon>
        <taxon>Gammaproteobacteria</taxon>
        <taxon>Pseudomonadales</taxon>
        <taxon>Pseudomonadaceae</taxon>
        <taxon>Pseudomonas</taxon>
    </lineage>
</organism>
<name>A0A1H6PBN1_9PSED</name>
<dbReference type="RefSeq" id="WP_029530332.1">
    <property type="nucleotide sequence ID" value="NZ_CP162519.1"/>
</dbReference>
<feature type="compositionally biased region" description="Low complexity" evidence="2">
    <location>
        <begin position="409"/>
        <end position="429"/>
    </location>
</feature>
<dbReference type="AlphaFoldDB" id="A0A1H6PBN1"/>
<feature type="region of interest" description="Disordered" evidence="2">
    <location>
        <begin position="392"/>
        <end position="429"/>
    </location>
</feature>
<feature type="coiled-coil region" evidence="1">
    <location>
        <begin position="241"/>
        <end position="268"/>
    </location>
</feature>
<proteinExistence type="predicted"/>
<evidence type="ECO:0000256" key="1">
    <source>
        <dbReference type="SAM" id="Coils"/>
    </source>
</evidence>
<protein>
    <submittedName>
        <fullName evidence="3">Uncharacterized protein</fullName>
    </submittedName>
</protein>